<proteinExistence type="inferred from homology"/>
<evidence type="ECO:0000256" key="12">
    <source>
        <dbReference type="ARBA" id="ARBA00023204"/>
    </source>
</evidence>
<evidence type="ECO:0000256" key="2">
    <source>
        <dbReference type="ARBA" id="ARBA00004123"/>
    </source>
</evidence>
<dbReference type="EMBL" id="KV453909">
    <property type="protein sequence ID" value="ODV82086.1"/>
    <property type="molecule type" value="Genomic_DNA"/>
</dbReference>
<dbReference type="CDD" id="cd00840">
    <property type="entry name" value="MPP_Mre11_N"/>
    <property type="match status" value="1"/>
</dbReference>
<dbReference type="GO" id="GO:0000723">
    <property type="term" value="P:telomere maintenance"/>
    <property type="evidence" value="ECO:0007669"/>
    <property type="project" value="EnsemblFungi"/>
</dbReference>
<keyword evidence="13 16" id="KW-0464">Manganese</keyword>
<dbReference type="GO" id="GO:1990918">
    <property type="term" value="P:double-strand break repair involved in meiotic recombination"/>
    <property type="evidence" value="ECO:0007669"/>
    <property type="project" value="EnsemblFungi"/>
</dbReference>
<dbReference type="GO" id="GO:0051880">
    <property type="term" value="F:G-quadruplex DNA binding"/>
    <property type="evidence" value="ECO:0007669"/>
    <property type="project" value="EnsemblFungi"/>
</dbReference>
<dbReference type="Pfam" id="PF00149">
    <property type="entry name" value="Metallophos"/>
    <property type="match status" value="1"/>
</dbReference>
<comment type="cofactor">
    <cofactor evidence="1 16">
        <name>Mn(2+)</name>
        <dbReference type="ChEBI" id="CHEBI:29035"/>
    </cofactor>
</comment>
<feature type="active site" description="Proton donor" evidence="17">
    <location>
        <position position="129"/>
    </location>
</feature>
<feature type="compositionally biased region" description="Basic residues" evidence="19">
    <location>
        <begin position="553"/>
        <end position="568"/>
    </location>
</feature>
<dbReference type="GO" id="GO:0006303">
    <property type="term" value="P:double-strand break repair via nonhomologous end joining"/>
    <property type="evidence" value="ECO:0007669"/>
    <property type="project" value="EnsemblFungi"/>
</dbReference>
<keyword evidence="6 16" id="KW-0540">Nuclease</keyword>
<dbReference type="InterPro" id="IPR004843">
    <property type="entry name" value="Calcineurin-like_PHP"/>
</dbReference>
<dbReference type="GO" id="GO:0097552">
    <property type="term" value="P:mitochondrial double-strand break repair via homologous recombination"/>
    <property type="evidence" value="ECO:0007669"/>
    <property type="project" value="EnsemblFungi"/>
</dbReference>
<dbReference type="GO" id="GO:0010780">
    <property type="term" value="P:meiotic DNA double-strand break formation involved in reciprocal meiotic recombination"/>
    <property type="evidence" value="ECO:0007669"/>
    <property type="project" value="EnsemblFungi"/>
</dbReference>
<evidence type="ECO:0000256" key="13">
    <source>
        <dbReference type="ARBA" id="ARBA00023211"/>
    </source>
</evidence>
<keyword evidence="9 16" id="KW-0227">DNA damage</keyword>
<dbReference type="InterPro" id="IPR007281">
    <property type="entry name" value="Mre11_DNA-bd"/>
</dbReference>
<protein>
    <recommendedName>
        <fullName evidence="16">Double-strand break repair protein</fullName>
    </recommendedName>
</protein>
<name>A0A1E4SRE6_9ASCO</name>
<evidence type="ECO:0000256" key="4">
    <source>
        <dbReference type="ARBA" id="ARBA00009028"/>
    </source>
</evidence>
<dbReference type="GO" id="GO:0006284">
    <property type="term" value="P:base-excision repair"/>
    <property type="evidence" value="ECO:0007669"/>
    <property type="project" value="EnsemblFungi"/>
</dbReference>
<feature type="domain" description="Mre11 DNA-binding" evidence="20">
    <location>
        <begin position="294"/>
        <end position="473"/>
    </location>
</feature>
<keyword evidence="12 16" id="KW-0234">DNA repair</keyword>
<dbReference type="SMART" id="SM01347">
    <property type="entry name" value="Mre11_DNA_bind"/>
    <property type="match status" value="1"/>
</dbReference>
<keyword evidence="8 16" id="KW-0255">Endonuclease</keyword>
<comment type="similarity">
    <text evidence="4 16 18">Belongs to the MRE11/RAD32 family.</text>
</comment>
<dbReference type="PANTHER" id="PTHR10139">
    <property type="entry name" value="DOUBLE-STRAND BREAK REPAIR PROTEIN MRE11"/>
    <property type="match status" value="1"/>
</dbReference>
<dbReference type="AlphaFoldDB" id="A0A1E4SRE6"/>
<evidence type="ECO:0000256" key="15">
    <source>
        <dbReference type="ARBA" id="ARBA00023254"/>
    </source>
</evidence>
<evidence type="ECO:0000256" key="8">
    <source>
        <dbReference type="ARBA" id="ARBA00022759"/>
    </source>
</evidence>
<dbReference type="GO" id="GO:0031573">
    <property type="term" value="P:mitotic intra-S DNA damage checkpoint signaling"/>
    <property type="evidence" value="ECO:0007669"/>
    <property type="project" value="EnsemblFungi"/>
</dbReference>
<dbReference type="PIRSF" id="PIRSF000882">
    <property type="entry name" value="DSB_repair_MRE11"/>
    <property type="match status" value="1"/>
</dbReference>
<dbReference type="GO" id="GO:0062176">
    <property type="term" value="P:R-loop processing"/>
    <property type="evidence" value="ECO:0007669"/>
    <property type="project" value="EnsemblFungi"/>
</dbReference>
<dbReference type="GO" id="GO:0140445">
    <property type="term" value="C:chromosome, telomeric repeat region"/>
    <property type="evidence" value="ECO:0007669"/>
    <property type="project" value="EnsemblFungi"/>
</dbReference>
<dbReference type="GeneID" id="30983310"/>
<gene>
    <name evidence="21" type="ORF">CANTADRAFT_45066</name>
</gene>
<reference evidence="22" key="1">
    <citation type="submission" date="2016-05" db="EMBL/GenBank/DDBJ databases">
        <title>Comparative genomics of biotechnologically important yeasts.</title>
        <authorList>
            <consortium name="DOE Joint Genome Institute"/>
            <person name="Riley R."/>
            <person name="Haridas S."/>
            <person name="Wolfe K.H."/>
            <person name="Lopes M.R."/>
            <person name="Hittinger C.T."/>
            <person name="Goker M."/>
            <person name="Salamov A."/>
            <person name="Wisecaver J."/>
            <person name="Long T.M."/>
            <person name="Aerts A.L."/>
            <person name="Barry K."/>
            <person name="Choi C."/>
            <person name="Clum A."/>
            <person name="Coughlan A.Y."/>
            <person name="Deshpande S."/>
            <person name="Douglass A.P."/>
            <person name="Hanson S.J."/>
            <person name="Klenk H.-P."/>
            <person name="Labutti K."/>
            <person name="Lapidus A."/>
            <person name="Lindquist E."/>
            <person name="Lipzen A."/>
            <person name="Meier-Kolthoff J.P."/>
            <person name="Ohm R.A."/>
            <person name="Otillar R.P."/>
            <person name="Pangilinan J."/>
            <person name="Peng Y."/>
            <person name="Rokas A."/>
            <person name="Rosa C.A."/>
            <person name="Scheuner C."/>
            <person name="Sibirny A.A."/>
            <person name="Slot J.C."/>
            <person name="Stielow J.B."/>
            <person name="Sun H."/>
            <person name="Kurtzman C.P."/>
            <person name="Blackwell M."/>
            <person name="Grigoriev I.V."/>
            <person name="Jeffries T.W."/>
        </authorList>
    </citation>
    <scope>NUCLEOTIDE SEQUENCE [LARGE SCALE GENOMIC DNA]</scope>
    <source>
        <strain evidence="22">NRRL Y-17324</strain>
    </source>
</reference>
<dbReference type="STRING" id="984487.A0A1E4SRE6"/>
<dbReference type="GO" id="GO:0010791">
    <property type="term" value="P:DNA double-strand break processing involved in repair via synthesis-dependent strand annealing"/>
    <property type="evidence" value="ECO:0007669"/>
    <property type="project" value="EnsemblFungi"/>
</dbReference>
<keyword evidence="5" id="KW-0158">Chromosome</keyword>
<dbReference type="PANTHER" id="PTHR10139:SF1">
    <property type="entry name" value="DOUBLE-STRAND BREAK REPAIR PROTEIN MRE11"/>
    <property type="match status" value="1"/>
</dbReference>
<sequence>MPASPNIAPGPDTISILLTTDNHVGYNENDPIRGDDAWKTFHEITKIAKERDVDMLVQGGDLFHINKPSKKSFFHVMKSLRLNCMGDRACELEMLSDPSLGLYNGFNTVNYEDPNLNISVPVFAISGNHDDATGDGFLLPLDILSISGLINHFGKVEDNEDITVSPLLFQKGLTKLALYGLANVRDERLHRAFRDGLVKFQRPNIHTQQWFNLFCIHQNHAQHTYTSSIPENFLPKFLDFVLWGHEHECIPVPSHNPECGFDVLQAGSSVATSLAEGELSEKFVFILNIKGKEYSIEPVKLRTVRPFVMKEIQLLATSLLPGAASKNDVIEFLSEEAERSIAEANQKFRLSNKDFFSDLDPLFNQDKIPLPLIRLRVDYSGGFEIENAQRFSNRFVGKIANVNDVIQFHKKRAKETDNLIRKTKFVDNDLFKQGINKKKSTEIQLNDLMSEFLKQAELSLLPEVGINDAVQKYIENDDKHILEQFIKKEIRKEKELLLQIDVDDEEFHGADETQTKNAFKHVLAQVKKENSKRAVSYEPEQSPEPEQPEVPKTKTKTTKAKNKAPKKSTKVEKSAVYVSNSESDSETLNRPASSRPSRKSKAKAKLQIQEVEIFSGSDSDAYME</sequence>
<evidence type="ECO:0000259" key="20">
    <source>
        <dbReference type="SMART" id="SM01347"/>
    </source>
</evidence>
<dbReference type="InterPro" id="IPR003701">
    <property type="entry name" value="Mre11"/>
</dbReference>
<keyword evidence="10 16" id="KW-0378">Hydrolase</keyword>
<dbReference type="InterPro" id="IPR038487">
    <property type="entry name" value="Mre11_capping_dom"/>
</dbReference>
<dbReference type="Gene3D" id="3.60.21.10">
    <property type="match status" value="1"/>
</dbReference>
<evidence type="ECO:0000256" key="6">
    <source>
        <dbReference type="ARBA" id="ARBA00022722"/>
    </source>
</evidence>
<evidence type="ECO:0000313" key="22">
    <source>
        <dbReference type="Proteomes" id="UP000094285"/>
    </source>
</evidence>
<dbReference type="Gene3D" id="3.30.110.110">
    <property type="entry name" value="Mre11, capping domain"/>
    <property type="match status" value="1"/>
</dbReference>
<keyword evidence="14 16" id="KW-0539">Nucleus</keyword>
<dbReference type="GO" id="GO:0030437">
    <property type="term" value="P:ascospore formation"/>
    <property type="evidence" value="ECO:0007669"/>
    <property type="project" value="EnsemblFungi"/>
</dbReference>
<evidence type="ECO:0000256" key="9">
    <source>
        <dbReference type="ARBA" id="ARBA00022763"/>
    </source>
</evidence>
<evidence type="ECO:0000256" key="17">
    <source>
        <dbReference type="PIRSR" id="PIRSR000882-1"/>
    </source>
</evidence>
<dbReference type="GO" id="GO:0000727">
    <property type="term" value="P:double-strand break repair via break-induced replication"/>
    <property type="evidence" value="ECO:0007669"/>
    <property type="project" value="EnsemblFungi"/>
</dbReference>
<dbReference type="Pfam" id="PF04152">
    <property type="entry name" value="Mre11_DNA_bind"/>
    <property type="match status" value="1"/>
</dbReference>
<feature type="compositionally biased region" description="Polar residues" evidence="19">
    <location>
        <begin position="577"/>
        <end position="588"/>
    </location>
</feature>
<evidence type="ECO:0000256" key="18">
    <source>
        <dbReference type="RuleBase" id="RU003447"/>
    </source>
</evidence>
<comment type="subcellular location">
    <subcellularLocation>
        <location evidence="3">Chromosome</location>
    </subcellularLocation>
    <subcellularLocation>
        <location evidence="2 16">Nucleus</location>
    </subcellularLocation>
</comment>
<evidence type="ECO:0000256" key="10">
    <source>
        <dbReference type="ARBA" id="ARBA00022801"/>
    </source>
</evidence>
<evidence type="ECO:0000256" key="11">
    <source>
        <dbReference type="ARBA" id="ARBA00022839"/>
    </source>
</evidence>
<evidence type="ECO:0000256" key="7">
    <source>
        <dbReference type="ARBA" id="ARBA00022723"/>
    </source>
</evidence>
<evidence type="ECO:0000256" key="14">
    <source>
        <dbReference type="ARBA" id="ARBA00023242"/>
    </source>
</evidence>
<keyword evidence="7" id="KW-0479">Metal-binding</keyword>
<keyword evidence="15 16" id="KW-0469">Meiosis</keyword>
<keyword evidence="22" id="KW-1185">Reference proteome</keyword>
<dbReference type="FunFam" id="3.60.21.10:FF:000011">
    <property type="entry name" value="Double-strand break repair protein"/>
    <property type="match status" value="1"/>
</dbReference>
<feature type="region of interest" description="Disordered" evidence="19">
    <location>
        <begin position="530"/>
        <end position="624"/>
    </location>
</feature>
<dbReference type="Proteomes" id="UP000094285">
    <property type="component" value="Unassembled WGS sequence"/>
</dbReference>
<accession>A0A1E4SRE6</accession>
<organism evidence="21 22">
    <name type="scientific">Suhomyces tanzawaensis NRRL Y-17324</name>
    <dbReference type="NCBI Taxonomy" id="984487"/>
    <lineage>
        <taxon>Eukaryota</taxon>
        <taxon>Fungi</taxon>
        <taxon>Dikarya</taxon>
        <taxon>Ascomycota</taxon>
        <taxon>Saccharomycotina</taxon>
        <taxon>Pichiomycetes</taxon>
        <taxon>Debaryomycetaceae</taxon>
        <taxon>Suhomyces</taxon>
    </lineage>
</organism>
<dbReference type="SUPFAM" id="SSF56300">
    <property type="entry name" value="Metallo-dependent phosphatases"/>
    <property type="match status" value="1"/>
</dbReference>
<evidence type="ECO:0000256" key="19">
    <source>
        <dbReference type="SAM" id="MobiDB-lite"/>
    </source>
</evidence>
<dbReference type="GO" id="GO:0030870">
    <property type="term" value="C:Mre11 complex"/>
    <property type="evidence" value="ECO:0007669"/>
    <property type="project" value="UniProtKB-UniRule"/>
</dbReference>
<dbReference type="OrthoDB" id="30417at2759"/>
<dbReference type="GO" id="GO:0043047">
    <property type="term" value="F:single-stranded telomeric DNA binding"/>
    <property type="evidence" value="ECO:0007669"/>
    <property type="project" value="EnsemblFungi"/>
</dbReference>
<evidence type="ECO:0000313" key="21">
    <source>
        <dbReference type="EMBL" id="ODV82086.1"/>
    </source>
</evidence>
<dbReference type="GO" id="GO:0003691">
    <property type="term" value="F:double-stranded telomeric DNA binding"/>
    <property type="evidence" value="ECO:0007669"/>
    <property type="project" value="EnsemblFungi"/>
</dbReference>
<dbReference type="GO" id="GO:0030145">
    <property type="term" value="F:manganese ion binding"/>
    <property type="evidence" value="ECO:0007669"/>
    <property type="project" value="UniProtKB-UniRule"/>
</dbReference>
<dbReference type="GO" id="GO:0006357">
    <property type="term" value="P:regulation of transcription by RNA polymerase II"/>
    <property type="evidence" value="ECO:0007669"/>
    <property type="project" value="EnsemblFungi"/>
</dbReference>
<dbReference type="InterPro" id="IPR041796">
    <property type="entry name" value="Mre11_N"/>
</dbReference>
<keyword evidence="11 16" id="KW-0269">Exonuclease</keyword>
<dbReference type="NCBIfam" id="TIGR00583">
    <property type="entry name" value="mre11"/>
    <property type="match status" value="1"/>
</dbReference>
<dbReference type="GO" id="GO:0035753">
    <property type="term" value="P:maintenance of DNA trinucleotide repeats"/>
    <property type="evidence" value="ECO:0007669"/>
    <property type="project" value="EnsemblFungi"/>
</dbReference>
<dbReference type="GO" id="GO:0000014">
    <property type="term" value="F:single-stranded DNA endodeoxyribonuclease activity"/>
    <property type="evidence" value="ECO:0007669"/>
    <property type="project" value="TreeGrafter"/>
</dbReference>
<dbReference type="GO" id="GO:0035861">
    <property type="term" value="C:site of double-strand break"/>
    <property type="evidence" value="ECO:0007669"/>
    <property type="project" value="EnsemblFungi"/>
</dbReference>
<dbReference type="GO" id="GO:0008296">
    <property type="term" value="F:3'-5'-DNA exonuclease activity"/>
    <property type="evidence" value="ECO:0007669"/>
    <property type="project" value="EnsemblFungi"/>
</dbReference>
<dbReference type="RefSeq" id="XP_020067208.1">
    <property type="nucleotide sequence ID" value="XM_020209174.1"/>
</dbReference>
<evidence type="ECO:0000256" key="3">
    <source>
        <dbReference type="ARBA" id="ARBA00004286"/>
    </source>
</evidence>
<dbReference type="GO" id="GO:0007095">
    <property type="term" value="P:mitotic G2 DNA damage checkpoint signaling"/>
    <property type="evidence" value="ECO:0007669"/>
    <property type="project" value="TreeGrafter"/>
</dbReference>
<evidence type="ECO:0000256" key="1">
    <source>
        <dbReference type="ARBA" id="ARBA00001936"/>
    </source>
</evidence>
<dbReference type="InterPro" id="IPR029052">
    <property type="entry name" value="Metallo-depent_PP-like"/>
</dbReference>
<dbReference type="GO" id="GO:0060090">
    <property type="term" value="F:molecular adaptor activity"/>
    <property type="evidence" value="ECO:0007669"/>
    <property type="project" value="EnsemblFungi"/>
</dbReference>
<dbReference type="GO" id="GO:0004017">
    <property type="term" value="F:AMP kinase activity"/>
    <property type="evidence" value="ECO:0007669"/>
    <property type="project" value="EnsemblFungi"/>
</dbReference>
<comment type="function">
    <text evidence="16">Core component of the MRN complex, which plays a central role in double-strand break (DSB) repair, DNA recombination, maintenance of telomere integrity and meiosis. The MRN complex is involved in the repair of DNA double-strand breaks (DSBs) via homologous recombination (HR), an error-free mechanism which primarily occurs during S and G2 phases. The complex (1) mediates the end resection of damaged DNA, which generates proper single-stranded DNA, a key initial steps in HR, and is (2) required for the recruitment of other repair factors and efficient activation of ATM and ATR upon DNA damage. Within the MRN complex, MRE11 possesses both single-strand endonuclease activity and double-strand-specific 3'-5' exonuclease activity. MRE11 first endonucleolytically cleaves the 5' strand at DNA DSB ends to prevent non-homologous end joining (NHEJ) and licence HR. It then generates a single-stranded DNA gap via 3' to 5' exonucleolytic degradation, which is required for single-strand invasion and recombination.</text>
</comment>
<evidence type="ECO:0000256" key="5">
    <source>
        <dbReference type="ARBA" id="ARBA00022454"/>
    </source>
</evidence>
<evidence type="ECO:0000256" key="16">
    <source>
        <dbReference type="PIRNR" id="PIRNR000882"/>
    </source>
</evidence>